<organism evidence="2 3">
    <name type="scientific">Hymenoscyphus fraxineus</name>
    <dbReference type="NCBI Taxonomy" id="746836"/>
    <lineage>
        <taxon>Eukaryota</taxon>
        <taxon>Fungi</taxon>
        <taxon>Dikarya</taxon>
        <taxon>Ascomycota</taxon>
        <taxon>Pezizomycotina</taxon>
        <taxon>Leotiomycetes</taxon>
        <taxon>Helotiales</taxon>
        <taxon>Helotiaceae</taxon>
        <taxon>Hymenoscyphus</taxon>
    </lineage>
</organism>
<reference evidence="2" key="1">
    <citation type="submission" date="2021-07" db="EMBL/GenBank/DDBJ databases">
        <authorList>
            <person name="Durling M."/>
        </authorList>
    </citation>
    <scope>NUCLEOTIDE SEQUENCE</scope>
</reference>
<evidence type="ECO:0000256" key="1">
    <source>
        <dbReference type="SAM" id="MobiDB-lite"/>
    </source>
</evidence>
<evidence type="ECO:0000313" key="3">
    <source>
        <dbReference type="Proteomes" id="UP000696280"/>
    </source>
</evidence>
<feature type="region of interest" description="Disordered" evidence="1">
    <location>
        <begin position="37"/>
        <end position="89"/>
    </location>
</feature>
<proteinExistence type="predicted"/>
<feature type="compositionally biased region" description="Basic and acidic residues" evidence="1">
    <location>
        <begin position="52"/>
        <end position="63"/>
    </location>
</feature>
<evidence type="ECO:0000313" key="2">
    <source>
        <dbReference type="EMBL" id="CAG8955516.1"/>
    </source>
</evidence>
<dbReference type="Proteomes" id="UP000696280">
    <property type="component" value="Unassembled WGS sequence"/>
</dbReference>
<protein>
    <submittedName>
        <fullName evidence="2">Uncharacterized protein</fullName>
    </submittedName>
</protein>
<gene>
    <name evidence="2" type="ORF">HYFRA_00009469</name>
</gene>
<sequence>MRPAVAIAIILLAFVTIAYKFYGIRYGETTTAIPEELYPSDQAPLSKTPPHKGSEDSKHDAKPSHPSVSPPKGNPSATGEDWDPSETHHEVFSVSTKDKKFFYLQFGDQRGINPNIIPHPIENDTWIMVSQWHNDRIRDGAYSFFFSQIACEAVFKDGKLVCNSFVTNLPIAATTGAHELCGETDKVPEYFGLSLGSHDARLFYGPEIPYLLYGSISKYTCFGQWMLDFRILVDWPWSMGEVWKAYANPWPFREATEIKRPPPFGVIEKNWFVFWDSKDEMYMHMDIAPKRTFFKMDMDGKVGKNLAPMAFSTDERCINELMPKAPRAKEHLEDIHQATNSLRITLCVRDDPDCQPDDTNTFIMAIFHHKTFFDWHGVYDPYVLLFQQSPPFAIHGVSQKPIWFHGRGGPGHGRKPDFRPDDMPWNQTQMLFTTSISWKERGLTYHGYLDDVMFVGFGVEDLDTAAIDVMAGDLLGGMALCGSLVD</sequence>
<comment type="caution">
    <text evidence="2">The sequence shown here is derived from an EMBL/GenBank/DDBJ whole genome shotgun (WGS) entry which is preliminary data.</text>
</comment>
<name>A0A9N9KYR2_9HELO</name>
<keyword evidence="3" id="KW-1185">Reference proteome</keyword>
<dbReference type="EMBL" id="CAJVRL010000064">
    <property type="protein sequence ID" value="CAG8955516.1"/>
    <property type="molecule type" value="Genomic_DNA"/>
</dbReference>
<dbReference type="AlphaFoldDB" id="A0A9N9KYR2"/>
<dbReference type="OrthoDB" id="2522565at2759"/>
<accession>A0A9N9KYR2</accession>